<reference evidence="6 7" key="1">
    <citation type="journal article" date="2018" name="MBio">
        <title>Comparative Genomics Reveals the Core Gene Toolbox for the Fungus-Insect Symbiosis.</title>
        <authorList>
            <person name="Wang Y."/>
            <person name="Stata M."/>
            <person name="Wang W."/>
            <person name="Stajich J.E."/>
            <person name="White M.M."/>
            <person name="Moncalvo J.M."/>
        </authorList>
    </citation>
    <scope>NUCLEOTIDE SEQUENCE [LARGE SCALE GENOMIC DNA]</scope>
    <source>
        <strain evidence="6 7">SWE-8-4</strain>
    </source>
</reference>
<keyword evidence="7" id="KW-1185">Reference proteome</keyword>
<keyword evidence="3" id="KW-1133">Transmembrane helix</keyword>
<evidence type="ECO:0000256" key="4">
    <source>
        <dbReference type="SAM" id="SignalP"/>
    </source>
</evidence>
<dbReference type="EMBL" id="MBFR01000112">
    <property type="protein sequence ID" value="PVU93834.1"/>
    <property type="molecule type" value="Genomic_DNA"/>
</dbReference>
<feature type="region of interest" description="Disordered" evidence="2">
    <location>
        <begin position="542"/>
        <end position="574"/>
    </location>
</feature>
<organism evidence="6 7">
    <name type="scientific">Smittium simulii</name>
    <dbReference type="NCBI Taxonomy" id="133385"/>
    <lineage>
        <taxon>Eukaryota</taxon>
        <taxon>Fungi</taxon>
        <taxon>Fungi incertae sedis</taxon>
        <taxon>Zoopagomycota</taxon>
        <taxon>Kickxellomycotina</taxon>
        <taxon>Harpellomycetes</taxon>
        <taxon>Harpellales</taxon>
        <taxon>Legeriomycetaceae</taxon>
        <taxon>Smittium</taxon>
    </lineage>
</organism>
<protein>
    <recommendedName>
        <fullName evidence="5">Thioredoxin domain-containing protein</fullName>
    </recommendedName>
</protein>
<evidence type="ECO:0000313" key="6">
    <source>
        <dbReference type="EMBL" id="PVU93834.1"/>
    </source>
</evidence>
<comment type="caution">
    <text evidence="6">The sequence shown here is derived from an EMBL/GenBank/DDBJ whole genome shotgun (WGS) entry which is preliminary data.</text>
</comment>
<feature type="transmembrane region" description="Helical" evidence="3">
    <location>
        <begin position="588"/>
        <end position="606"/>
    </location>
</feature>
<dbReference type="OrthoDB" id="72053at2759"/>
<gene>
    <name evidence="6" type="ORF">BB561_003004</name>
</gene>
<dbReference type="GO" id="GO:0003756">
    <property type="term" value="F:protein disulfide isomerase activity"/>
    <property type="evidence" value="ECO:0007669"/>
    <property type="project" value="TreeGrafter"/>
</dbReference>
<dbReference type="PANTHER" id="PTHR45672">
    <property type="entry name" value="PROTEIN DISULFIDE-ISOMERASE C17H9.14C-RELATED"/>
    <property type="match status" value="1"/>
</dbReference>
<keyword evidence="3" id="KW-0472">Membrane</keyword>
<name>A0A2T9YNJ0_9FUNG</name>
<keyword evidence="4" id="KW-0732">Signal</keyword>
<dbReference type="PROSITE" id="PS51352">
    <property type="entry name" value="THIOREDOXIN_2"/>
    <property type="match status" value="1"/>
</dbReference>
<dbReference type="PROSITE" id="PS00194">
    <property type="entry name" value="THIOREDOXIN_1"/>
    <property type="match status" value="1"/>
</dbReference>
<evidence type="ECO:0000313" key="7">
    <source>
        <dbReference type="Proteomes" id="UP000245383"/>
    </source>
</evidence>
<dbReference type="CDD" id="cd02961">
    <property type="entry name" value="PDI_a_family"/>
    <property type="match status" value="2"/>
</dbReference>
<dbReference type="Pfam" id="PF00085">
    <property type="entry name" value="Thioredoxin"/>
    <property type="match status" value="2"/>
</dbReference>
<dbReference type="InterPro" id="IPR013766">
    <property type="entry name" value="Thioredoxin_domain"/>
</dbReference>
<dbReference type="GO" id="GO:0005783">
    <property type="term" value="C:endoplasmic reticulum"/>
    <property type="evidence" value="ECO:0007669"/>
    <property type="project" value="TreeGrafter"/>
</dbReference>
<dbReference type="GO" id="GO:0006457">
    <property type="term" value="P:protein folding"/>
    <property type="evidence" value="ECO:0007669"/>
    <property type="project" value="TreeGrafter"/>
</dbReference>
<feature type="compositionally biased region" description="Basic and acidic residues" evidence="2">
    <location>
        <begin position="542"/>
        <end position="552"/>
    </location>
</feature>
<evidence type="ECO:0000256" key="1">
    <source>
        <dbReference type="ARBA" id="ARBA00006347"/>
    </source>
</evidence>
<keyword evidence="3" id="KW-0812">Transmembrane</keyword>
<dbReference type="InterPro" id="IPR036249">
    <property type="entry name" value="Thioredoxin-like_sf"/>
</dbReference>
<dbReference type="STRING" id="133385.A0A2T9YNJ0"/>
<evidence type="ECO:0000259" key="5">
    <source>
        <dbReference type="PROSITE" id="PS51352"/>
    </source>
</evidence>
<dbReference type="Gene3D" id="3.40.30.10">
    <property type="entry name" value="Glutaredoxin"/>
    <property type="match status" value="3"/>
</dbReference>
<evidence type="ECO:0000256" key="3">
    <source>
        <dbReference type="SAM" id="Phobius"/>
    </source>
</evidence>
<feature type="signal peptide" evidence="4">
    <location>
        <begin position="1"/>
        <end position="27"/>
    </location>
</feature>
<dbReference type="AlphaFoldDB" id="A0A2T9YNJ0"/>
<dbReference type="InterPro" id="IPR017937">
    <property type="entry name" value="Thioredoxin_CS"/>
</dbReference>
<dbReference type="Proteomes" id="UP000245383">
    <property type="component" value="Unassembled WGS sequence"/>
</dbReference>
<feature type="domain" description="Thioredoxin" evidence="5">
    <location>
        <begin position="143"/>
        <end position="268"/>
    </location>
</feature>
<dbReference type="InterPro" id="IPR051063">
    <property type="entry name" value="PDI"/>
</dbReference>
<accession>A0A2T9YNJ0</accession>
<feature type="compositionally biased region" description="Polar residues" evidence="2">
    <location>
        <begin position="553"/>
        <end position="563"/>
    </location>
</feature>
<sequence>MSSFVSNSAFLLSYAFLFALAALGISASSYPEHFKTLDQHNFHSSISTGVWVVAFLDAPFDDSVNSELKNELFKTNDAWNGDSAPLSKTLKNVSFGAVNCKDSPSVCFSKNSELNTYPTLISFLDGVNYKTKTDAINYESISSFVELAASKYNLESAANIILDSNNFQKLVGIPDSIWIVKFHSPNCGWCRRLAPIWTRFSNTHAKKARSNGLFFGEVNCLEFRDVCVQNVIEGYPTVFTFVNGKKLEEFNQPNDEGKFEAYISNLITKYPKSNNAVIPSTENTASSAEKKNVAESITSIELTPDNYQKEIDNSLHFIKFYNPNCPGCITIAPLWDDAVKQLEGVDTLKIAQLNCKAYSNFCIELGVIGVPRIRLVYKNRSLTFDENASAKSYVDFATQGQGIDPSNNQHKSKSAGKQILLSLKTKDNSEFLVFAQSESDQTISNDSALKTIKRVATKTLLLNSLYISSNSDAAASLSAIVGSYKNVPQLLYIKNQQVYRYDGKLDQEDSIMEWVNSELKTPTSNAVDRIVKDQIILDKPAQVKDVDNKPDSNIDSNPNNYINKDSPPKYLKEHERLSQQESPSFFDSPMSFIFIIIAILAVAYVIRKKLFVSKRKSYIPMHKGD</sequence>
<proteinExistence type="inferred from homology"/>
<comment type="similarity">
    <text evidence="1">Belongs to the protein disulfide isomerase family.</text>
</comment>
<feature type="chain" id="PRO_5015699222" description="Thioredoxin domain-containing protein" evidence="4">
    <location>
        <begin position="28"/>
        <end position="625"/>
    </location>
</feature>
<dbReference type="SUPFAM" id="SSF52833">
    <property type="entry name" value="Thioredoxin-like"/>
    <property type="match status" value="3"/>
</dbReference>
<evidence type="ECO:0000256" key="2">
    <source>
        <dbReference type="SAM" id="MobiDB-lite"/>
    </source>
</evidence>